<dbReference type="Pfam" id="PF05186">
    <property type="entry name" value="Dpy-30"/>
    <property type="match status" value="1"/>
</dbReference>
<name>T1J1I8_STRMM</name>
<dbReference type="PhylomeDB" id="T1J1I8"/>
<evidence type="ECO:0000256" key="1">
    <source>
        <dbReference type="ARBA" id="ARBA00004138"/>
    </source>
</evidence>
<dbReference type="GO" id="GO:1902176">
    <property type="term" value="P:negative regulation of oxidative stress-induced intrinsic apoptotic signaling pathway"/>
    <property type="evidence" value="ECO:0007669"/>
    <property type="project" value="TreeGrafter"/>
</dbReference>
<keyword evidence="4" id="KW-0966">Cell projection</keyword>
<evidence type="ECO:0000313" key="8">
    <source>
        <dbReference type="EnsemblMetazoa" id="SMAR007407-PA"/>
    </source>
</evidence>
<dbReference type="GO" id="GO:0006228">
    <property type="term" value="P:UTP biosynthetic process"/>
    <property type="evidence" value="ECO:0007669"/>
    <property type="project" value="InterPro"/>
</dbReference>
<dbReference type="InterPro" id="IPR007858">
    <property type="entry name" value="Dpy-30_motif"/>
</dbReference>
<dbReference type="STRING" id="126957.T1J1I8"/>
<evidence type="ECO:0000313" key="9">
    <source>
        <dbReference type="Proteomes" id="UP000014500"/>
    </source>
</evidence>
<dbReference type="GO" id="GO:0004550">
    <property type="term" value="F:nucleoside diphosphate kinase activity"/>
    <property type="evidence" value="ECO:0007669"/>
    <property type="project" value="InterPro"/>
</dbReference>
<dbReference type="InterPro" id="IPR034907">
    <property type="entry name" value="NDK-like_dom"/>
</dbReference>
<dbReference type="SMART" id="SM00562">
    <property type="entry name" value="NDK"/>
    <property type="match status" value="1"/>
</dbReference>
<dbReference type="eggNOG" id="KOG0888">
    <property type="taxonomic scope" value="Eukaryota"/>
</dbReference>
<dbReference type="EnsemblMetazoa" id="SMAR007407-RA">
    <property type="protein sequence ID" value="SMAR007407-PA"/>
    <property type="gene ID" value="SMAR007407"/>
</dbReference>
<dbReference type="CDD" id="cd22970">
    <property type="entry name" value="DD_NDKH5-like"/>
    <property type="match status" value="1"/>
</dbReference>
<proteinExistence type="inferred from homology"/>
<reference evidence="9" key="1">
    <citation type="submission" date="2011-05" db="EMBL/GenBank/DDBJ databases">
        <authorList>
            <person name="Richards S.R."/>
            <person name="Qu J."/>
            <person name="Jiang H."/>
            <person name="Jhangiani S.N."/>
            <person name="Agravi P."/>
            <person name="Goodspeed R."/>
            <person name="Gross S."/>
            <person name="Mandapat C."/>
            <person name="Jackson L."/>
            <person name="Mathew T."/>
            <person name="Pu L."/>
            <person name="Thornton R."/>
            <person name="Saada N."/>
            <person name="Wilczek-Boney K.B."/>
            <person name="Lee S."/>
            <person name="Kovar C."/>
            <person name="Wu Y."/>
            <person name="Scherer S.E."/>
            <person name="Worley K.C."/>
            <person name="Muzny D.M."/>
            <person name="Gibbs R."/>
        </authorList>
    </citation>
    <scope>NUCLEOTIDE SEQUENCE</scope>
    <source>
        <strain evidence="9">Brora</strain>
    </source>
</reference>
<evidence type="ECO:0000256" key="5">
    <source>
        <dbReference type="PROSITE-ProRule" id="PRU00706"/>
    </source>
</evidence>
<evidence type="ECO:0000256" key="3">
    <source>
        <dbReference type="ARBA" id="ARBA00022801"/>
    </source>
</evidence>
<dbReference type="InterPro" id="IPR001564">
    <property type="entry name" value="Nucleoside_diP_kinase"/>
</dbReference>
<dbReference type="GO" id="GO:0016787">
    <property type="term" value="F:hydrolase activity"/>
    <property type="evidence" value="ECO:0007669"/>
    <property type="project" value="UniProtKB-KW"/>
</dbReference>
<dbReference type="GO" id="GO:0006241">
    <property type="term" value="P:CTP biosynthetic process"/>
    <property type="evidence" value="ECO:0007669"/>
    <property type="project" value="InterPro"/>
</dbReference>
<sequence>MSIIIEKTLGLLKPDTIKFIDEIEEIIKNDGFTILQKRKLQLTSEQLSEFYGEHFGKPFFPDLIAYLRSGPVIAMVLARPQAICQWKDLIGPTRTNDARNMAPNSLRARFGRDDTHNGFHGSDSAASAEREIHFFFPGSIVEPVISGQTAKDYLAKTVNPTLIKGLTHLCKDKPNDPIV</sequence>
<dbReference type="GO" id="GO:0006183">
    <property type="term" value="P:GTP biosynthetic process"/>
    <property type="evidence" value="ECO:0007669"/>
    <property type="project" value="InterPro"/>
</dbReference>
<dbReference type="FunFam" id="3.30.70.141:FF:000010">
    <property type="entry name" value="Nucleoside diphosphate kinase 7"/>
    <property type="match status" value="1"/>
</dbReference>
<dbReference type="GO" id="GO:0003341">
    <property type="term" value="P:cilium movement"/>
    <property type="evidence" value="ECO:0007669"/>
    <property type="project" value="TreeGrafter"/>
</dbReference>
<comment type="similarity">
    <text evidence="2 5 6">Belongs to the NDK family.</text>
</comment>
<reference evidence="8" key="2">
    <citation type="submission" date="2015-02" db="UniProtKB">
        <authorList>
            <consortium name="EnsemblMetazoa"/>
        </authorList>
    </citation>
    <scope>IDENTIFICATION</scope>
</reference>
<accession>T1J1I8</accession>
<dbReference type="Gene3D" id="1.20.890.10">
    <property type="entry name" value="cAMP-dependent protein kinase regulatory subunit, dimerization-anchoring domain"/>
    <property type="match status" value="1"/>
</dbReference>
<evidence type="ECO:0000256" key="6">
    <source>
        <dbReference type="RuleBase" id="RU004011"/>
    </source>
</evidence>
<dbReference type="Proteomes" id="UP000014500">
    <property type="component" value="Unassembled WGS sequence"/>
</dbReference>
<dbReference type="PANTHER" id="PTHR46161:SF1">
    <property type="entry name" value="NUCLEOSIDE DIPHOSPHATE KINASE HOMOLOG 5"/>
    <property type="match status" value="1"/>
</dbReference>
<dbReference type="GO" id="GO:0005929">
    <property type="term" value="C:cilium"/>
    <property type="evidence" value="ECO:0007669"/>
    <property type="project" value="UniProtKB-SubCell"/>
</dbReference>
<keyword evidence="3" id="KW-0378">Hydrolase</keyword>
<dbReference type="SUPFAM" id="SSF54919">
    <property type="entry name" value="Nucleoside diphosphate kinase, NDK"/>
    <property type="match status" value="1"/>
</dbReference>
<dbReference type="AlphaFoldDB" id="T1J1I8"/>
<feature type="domain" description="Nucleoside diphosphate kinase-like" evidence="7">
    <location>
        <begin position="5"/>
        <end position="143"/>
    </location>
</feature>
<organism evidence="8 9">
    <name type="scientific">Strigamia maritima</name>
    <name type="common">European centipede</name>
    <name type="synonym">Geophilus maritimus</name>
    <dbReference type="NCBI Taxonomy" id="126957"/>
    <lineage>
        <taxon>Eukaryota</taxon>
        <taxon>Metazoa</taxon>
        <taxon>Ecdysozoa</taxon>
        <taxon>Arthropoda</taxon>
        <taxon>Myriapoda</taxon>
        <taxon>Chilopoda</taxon>
        <taxon>Pleurostigmophora</taxon>
        <taxon>Geophilomorpha</taxon>
        <taxon>Linotaeniidae</taxon>
        <taxon>Strigamia</taxon>
    </lineage>
</organism>
<dbReference type="OMA" id="GHYGRHH"/>
<protein>
    <recommendedName>
        <fullName evidence="7">Nucleoside diphosphate kinase-like domain-containing protein</fullName>
    </recommendedName>
</protein>
<dbReference type="Pfam" id="PF00334">
    <property type="entry name" value="NDK"/>
    <property type="match status" value="1"/>
</dbReference>
<dbReference type="InterPro" id="IPR036850">
    <property type="entry name" value="NDK-like_dom_sf"/>
</dbReference>
<dbReference type="Gene3D" id="3.30.70.141">
    <property type="entry name" value="Nucleoside diphosphate kinase-like domain"/>
    <property type="match status" value="1"/>
</dbReference>
<evidence type="ECO:0000259" key="7">
    <source>
        <dbReference type="SMART" id="SM00562"/>
    </source>
</evidence>
<comment type="subcellular location">
    <subcellularLocation>
        <location evidence="1">Cell projection</location>
        <location evidence="1">Cilium</location>
    </subcellularLocation>
</comment>
<evidence type="ECO:0000256" key="4">
    <source>
        <dbReference type="ARBA" id="ARBA00023273"/>
    </source>
</evidence>
<evidence type="ECO:0000256" key="2">
    <source>
        <dbReference type="ARBA" id="ARBA00008142"/>
    </source>
</evidence>
<keyword evidence="9" id="KW-1185">Reference proteome</keyword>
<dbReference type="PROSITE" id="PS51374">
    <property type="entry name" value="NDPK_LIKE"/>
    <property type="match status" value="1"/>
</dbReference>
<dbReference type="PANTHER" id="PTHR46161">
    <property type="entry name" value="NUCLEOSIDE DIPHOSPHATE KINASE"/>
    <property type="match status" value="1"/>
</dbReference>
<dbReference type="EMBL" id="JH431788">
    <property type="status" value="NOT_ANNOTATED_CDS"/>
    <property type="molecule type" value="Genomic_DNA"/>
</dbReference>
<comment type="caution">
    <text evidence="5">Lacks conserved residue(s) required for the propagation of feature annotation.</text>
</comment>
<dbReference type="HOGENOM" id="CLU_060216_2_0_1"/>
<dbReference type="PRINTS" id="PR01243">
    <property type="entry name" value="NUCDPKINASE"/>
</dbReference>